<dbReference type="EnsemblPlants" id="OB02G42160.1">
    <property type="protein sequence ID" value="OB02G42160.1"/>
    <property type="gene ID" value="OB02G42160"/>
</dbReference>
<evidence type="ECO:0000313" key="2">
    <source>
        <dbReference type="Proteomes" id="UP000006038"/>
    </source>
</evidence>
<dbReference type="Proteomes" id="UP000006038">
    <property type="component" value="Unassembled WGS sequence"/>
</dbReference>
<reference evidence="1" key="1">
    <citation type="submission" date="2013-04" db="UniProtKB">
        <authorList>
            <consortium name="EnsemblPlants"/>
        </authorList>
    </citation>
    <scope>IDENTIFICATION</scope>
</reference>
<accession>J3LHU9</accession>
<dbReference type="HOGENOM" id="CLU_2546248_0_0_1"/>
<evidence type="ECO:0000313" key="1">
    <source>
        <dbReference type="EnsemblPlants" id="OB02G42160.1"/>
    </source>
</evidence>
<dbReference type="Gramene" id="OB02G42160.1">
    <property type="protein sequence ID" value="OB02G42160.1"/>
    <property type="gene ID" value="OB02G42160"/>
</dbReference>
<name>J3LHU9_ORYBR</name>
<proteinExistence type="predicted"/>
<sequence>MTFSSAIFLPSKVTNPFSSFHWCLKLPDLFFFFTTKGLCLLFCYTPSPSILWAWVGIMHDALCQALLSQVPSHLTLLPMERES</sequence>
<organism evidence="1">
    <name type="scientific">Oryza brachyantha</name>
    <name type="common">malo sina</name>
    <dbReference type="NCBI Taxonomy" id="4533"/>
    <lineage>
        <taxon>Eukaryota</taxon>
        <taxon>Viridiplantae</taxon>
        <taxon>Streptophyta</taxon>
        <taxon>Embryophyta</taxon>
        <taxon>Tracheophyta</taxon>
        <taxon>Spermatophyta</taxon>
        <taxon>Magnoliopsida</taxon>
        <taxon>Liliopsida</taxon>
        <taxon>Poales</taxon>
        <taxon>Poaceae</taxon>
        <taxon>BOP clade</taxon>
        <taxon>Oryzoideae</taxon>
        <taxon>Oryzeae</taxon>
        <taxon>Oryzinae</taxon>
        <taxon>Oryza</taxon>
    </lineage>
</organism>
<protein>
    <submittedName>
        <fullName evidence="1">Uncharacterized protein</fullName>
    </submittedName>
</protein>
<dbReference type="AlphaFoldDB" id="J3LHU9"/>
<keyword evidence="2" id="KW-1185">Reference proteome</keyword>